<dbReference type="InterPro" id="IPR002401">
    <property type="entry name" value="Cyt_P450_E_grp-I"/>
</dbReference>
<evidence type="ECO:0000256" key="3">
    <source>
        <dbReference type="ARBA" id="ARBA00022723"/>
    </source>
</evidence>
<dbReference type="AlphaFoldDB" id="L2FFA4"/>
<name>L2FFA4_COLFN</name>
<evidence type="ECO:0000313" key="8">
    <source>
        <dbReference type="EMBL" id="ELA24741.1"/>
    </source>
</evidence>
<evidence type="ECO:0000256" key="2">
    <source>
        <dbReference type="ARBA" id="ARBA00022617"/>
    </source>
</evidence>
<dbReference type="HOGENOM" id="CLU_001570_14_4_1"/>
<dbReference type="Pfam" id="PF00067">
    <property type="entry name" value="p450"/>
    <property type="match status" value="1"/>
</dbReference>
<dbReference type="EMBL" id="KB021242">
    <property type="protein sequence ID" value="ELA24741.1"/>
    <property type="molecule type" value="Genomic_DNA"/>
</dbReference>
<dbReference type="InterPro" id="IPR036396">
    <property type="entry name" value="Cyt_P450_sf"/>
</dbReference>
<comment type="similarity">
    <text evidence="6">Belongs to the cytochrome P450 family.</text>
</comment>
<dbReference type="GO" id="GO:0016705">
    <property type="term" value="F:oxidoreductase activity, acting on paired donors, with incorporation or reduction of molecular oxygen"/>
    <property type="evidence" value="ECO:0007669"/>
    <property type="project" value="InterPro"/>
</dbReference>
<dbReference type="GO" id="GO:0004497">
    <property type="term" value="F:monooxygenase activity"/>
    <property type="evidence" value="ECO:0007669"/>
    <property type="project" value="UniProtKB-KW"/>
</dbReference>
<dbReference type="SUPFAM" id="SSF48264">
    <property type="entry name" value="Cytochrome P450"/>
    <property type="match status" value="1"/>
</dbReference>
<proteinExistence type="inferred from homology"/>
<evidence type="ECO:0000256" key="5">
    <source>
        <dbReference type="PIRSR" id="PIRSR602401-1"/>
    </source>
</evidence>
<organism evidence="8">
    <name type="scientific">Colletotrichum fructicola (strain Nara gc5)</name>
    <name type="common">Anthracnose fungus</name>
    <name type="synonym">Colletotrichum gloeosporioides (strain Nara gc5)</name>
    <dbReference type="NCBI Taxonomy" id="1213859"/>
    <lineage>
        <taxon>Eukaryota</taxon>
        <taxon>Fungi</taxon>
        <taxon>Dikarya</taxon>
        <taxon>Ascomycota</taxon>
        <taxon>Pezizomycotina</taxon>
        <taxon>Sordariomycetes</taxon>
        <taxon>Hypocreomycetidae</taxon>
        <taxon>Glomerellales</taxon>
        <taxon>Glomerellaceae</taxon>
        <taxon>Colletotrichum</taxon>
        <taxon>Colletotrichum gloeosporioides species complex</taxon>
    </lineage>
</organism>
<dbReference type="InterPro" id="IPR001128">
    <property type="entry name" value="Cyt_P450"/>
</dbReference>
<evidence type="ECO:0000256" key="1">
    <source>
        <dbReference type="ARBA" id="ARBA00001971"/>
    </source>
</evidence>
<dbReference type="PROSITE" id="PS00086">
    <property type="entry name" value="CYTOCHROME_P450"/>
    <property type="match status" value="1"/>
</dbReference>
<feature type="transmembrane region" description="Helical" evidence="7">
    <location>
        <begin position="229"/>
        <end position="248"/>
    </location>
</feature>
<dbReference type="CDD" id="cd11062">
    <property type="entry name" value="CYP58-like"/>
    <property type="match status" value="1"/>
</dbReference>
<dbReference type="InterPro" id="IPR050121">
    <property type="entry name" value="Cytochrome_P450_monoxygenase"/>
</dbReference>
<protein>
    <submittedName>
        <fullName evidence="8">Benzoate 4-monooxygenase cytochrome p450</fullName>
    </submittedName>
</protein>
<evidence type="ECO:0000256" key="6">
    <source>
        <dbReference type="RuleBase" id="RU000461"/>
    </source>
</evidence>
<dbReference type="PRINTS" id="PR00385">
    <property type="entry name" value="P450"/>
</dbReference>
<dbReference type="GO" id="GO:0020037">
    <property type="term" value="F:heme binding"/>
    <property type="evidence" value="ECO:0007669"/>
    <property type="project" value="InterPro"/>
</dbReference>
<dbReference type="PANTHER" id="PTHR24305">
    <property type="entry name" value="CYTOCHROME P450"/>
    <property type="match status" value="1"/>
</dbReference>
<reference evidence="8" key="1">
    <citation type="submission" date="2012-08" db="EMBL/GenBank/DDBJ databases">
        <title>Genome analysis of Colletotrichum orbiculare and Colletotrichum fructicola.</title>
        <authorList>
            <person name="Gan P.H.P."/>
            <person name="Ikeda K."/>
            <person name="Irieda H."/>
            <person name="Narusaka M."/>
            <person name="O'Connell R.J."/>
            <person name="Narusaka Y."/>
            <person name="Takano Y."/>
            <person name="Kubo Y."/>
            <person name="Shirasu K."/>
        </authorList>
    </citation>
    <scope>NUCLEOTIDE SEQUENCE</scope>
    <source>
        <strain evidence="8">Nara gc5</strain>
    </source>
</reference>
<evidence type="ECO:0000256" key="4">
    <source>
        <dbReference type="ARBA" id="ARBA00023004"/>
    </source>
</evidence>
<dbReference type="STRING" id="1213859.L2FFA4"/>
<keyword evidence="7" id="KW-1133">Transmembrane helix</keyword>
<dbReference type="PRINTS" id="PR00463">
    <property type="entry name" value="EP450I"/>
</dbReference>
<keyword evidence="2 5" id="KW-0349">Heme</keyword>
<dbReference type="GO" id="GO:0005506">
    <property type="term" value="F:iron ion binding"/>
    <property type="evidence" value="ECO:0007669"/>
    <property type="project" value="InterPro"/>
</dbReference>
<accession>L2FFA4</accession>
<dbReference type="InterPro" id="IPR017972">
    <property type="entry name" value="Cyt_P450_CS"/>
</dbReference>
<evidence type="ECO:0000256" key="7">
    <source>
        <dbReference type="SAM" id="Phobius"/>
    </source>
</evidence>
<sequence>MALTYSVSGGIQMLLVGGLLYSIGLLFYRLFFHPLRKIPGPWYAAATSWYEFYYDVVLDGQLVRQYPILHDKYGPVIRISPDRIHVSDPSFFREVYANNSRYLKDSGFYQAFGTLKYSIVMLIDPEEHKQRRNTVKSLFSTRQMDQLAPSILDVVRRAMNRAQRSYDGGAPLNIQALWSSVTAGLNMTGGGKSFAKLYKDEEMPPFLDAMTKFADNFLLTKHFPLMNRLAVGLPMSIAGMIIPGFAAFRKQCSEWIGEIEEKQAKGLTTASDGRPTYFDLLLRSNAKMPNGLNREALVDEAFVLCFAGTDTTGIGLSLGTYYLLKNPEKLNKMLDELKTVKTNAEGLFEYRELCNLPYLVKILRLSSPVPGITPRRVPAGGVYVAGHFLTGGSTVSQAIRTIHDNPDIFPEPERFIPERWLGENGWELEKWFVPFSKGTRACIGLNVAYTEMYLCLANLFTRFNMSLYKTDDNTTQWADGPAARIRESVKVNIDSIKM</sequence>
<keyword evidence="3 5" id="KW-0479">Metal-binding</keyword>
<keyword evidence="7" id="KW-0472">Membrane</keyword>
<dbReference type="PANTHER" id="PTHR24305:SF152">
    <property type="entry name" value="P450, PUTATIVE (EUROFUNG)-RELATED"/>
    <property type="match status" value="1"/>
</dbReference>
<keyword evidence="4 5" id="KW-0408">Iron</keyword>
<keyword evidence="7" id="KW-0812">Transmembrane</keyword>
<keyword evidence="6" id="KW-0560">Oxidoreductase</keyword>
<keyword evidence="6 8" id="KW-0503">Monooxygenase</keyword>
<gene>
    <name evidence="8" type="ORF">CGGC5_13966</name>
</gene>
<feature type="transmembrane region" description="Helical" evidence="7">
    <location>
        <begin position="12"/>
        <end position="32"/>
    </location>
</feature>
<feature type="binding site" description="axial binding residue" evidence="5">
    <location>
        <position position="442"/>
    </location>
    <ligand>
        <name>heme</name>
        <dbReference type="ChEBI" id="CHEBI:30413"/>
    </ligand>
    <ligandPart>
        <name>Fe</name>
        <dbReference type="ChEBI" id="CHEBI:18248"/>
    </ligandPart>
</feature>
<dbReference type="Gene3D" id="1.10.630.10">
    <property type="entry name" value="Cytochrome P450"/>
    <property type="match status" value="1"/>
</dbReference>
<comment type="cofactor">
    <cofactor evidence="1 5">
        <name>heme</name>
        <dbReference type="ChEBI" id="CHEBI:30413"/>
    </cofactor>
</comment>